<evidence type="ECO:0000259" key="3">
    <source>
        <dbReference type="Pfam" id="PF00024"/>
    </source>
</evidence>
<feature type="domain" description="Apple" evidence="3">
    <location>
        <begin position="83"/>
        <end position="125"/>
    </location>
</feature>
<keyword evidence="5" id="KW-1185">Reference proteome</keyword>
<dbReference type="Pfam" id="PF00024">
    <property type="entry name" value="PAN_1"/>
    <property type="match status" value="1"/>
</dbReference>
<evidence type="ECO:0000256" key="2">
    <source>
        <dbReference type="SAM" id="SignalP"/>
    </source>
</evidence>
<feature type="chain" id="PRO_5025628837" description="Apple domain-containing protein" evidence="2">
    <location>
        <begin position="19"/>
        <end position="316"/>
    </location>
</feature>
<protein>
    <recommendedName>
        <fullName evidence="3">Apple domain-containing protein</fullName>
    </recommendedName>
</protein>
<evidence type="ECO:0000313" key="4">
    <source>
        <dbReference type="EMBL" id="KAF2218359.1"/>
    </source>
</evidence>
<reference evidence="5" key="1">
    <citation type="journal article" date="2020" name="Stud. Mycol.">
        <title>101 Dothideomycetes genomes: A test case for predicting lifestyles and emergence of pathogens.</title>
        <authorList>
            <person name="Haridas S."/>
            <person name="Albert R."/>
            <person name="Binder M."/>
            <person name="Bloem J."/>
            <person name="LaButti K."/>
            <person name="Salamov A."/>
            <person name="Andreopoulos B."/>
            <person name="Baker S."/>
            <person name="Barry K."/>
            <person name="Bills G."/>
            <person name="Bluhm B."/>
            <person name="Cannon C."/>
            <person name="Castanera R."/>
            <person name="Culley D."/>
            <person name="Daum C."/>
            <person name="Ezra D."/>
            <person name="Gonzalez J."/>
            <person name="Henrissat B."/>
            <person name="Kuo A."/>
            <person name="Liang C."/>
            <person name="Lipzen A."/>
            <person name="Lutzoni F."/>
            <person name="Magnuson J."/>
            <person name="Mondo S."/>
            <person name="Nolan M."/>
            <person name="Ohm R."/>
            <person name="Pangilinan J."/>
            <person name="Park H.-J."/>
            <person name="Ramirez L."/>
            <person name="Alfaro M."/>
            <person name="Sun H."/>
            <person name="Tritt A."/>
            <person name="Yoshinaga Y."/>
            <person name="Zwiers L.-H."/>
            <person name="Turgeon B."/>
            <person name="Goodwin S."/>
            <person name="Spatafora J."/>
            <person name="Crous P."/>
            <person name="Grigoriev I."/>
        </authorList>
    </citation>
    <scope>NUCLEOTIDE SEQUENCE [LARGE SCALE GENOMIC DNA]</scope>
    <source>
        <strain evidence="5">CECT 20119</strain>
    </source>
</reference>
<name>A0A6A6FY92_9PEZI</name>
<evidence type="ECO:0000256" key="1">
    <source>
        <dbReference type="SAM" id="MobiDB-lite"/>
    </source>
</evidence>
<dbReference type="EMBL" id="ML992551">
    <property type="protein sequence ID" value="KAF2218359.1"/>
    <property type="molecule type" value="Genomic_DNA"/>
</dbReference>
<accession>A0A6A6FY92</accession>
<evidence type="ECO:0000313" key="5">
    <source>
        <dbReference type="Proteomes" id="UP000799538"/>
    </source>
</evidence>
<dbReference type="Proteomes" id="UP000799538">
    <property type="component" value="Unassembled WGS sequence"/>
</dbReference>
<dbReference type="OrthoDB" id="3944336at2759"/>
<keyword evidence="2" id="KW-0732">Signal</keyword>
<dbReference type="InterPro" id="IPR003609">
    <property type="entry name" value="Pan_app"/>
</dbReference>
<gene>
    <name evidence="4" type="ORF">BDZ85DRAFT_105362</name>
</gene>
<dbReference type="AlphaFoldDB" id="A0A6A6FY92"/>
<organism evidence="4 5">
    <name type="scientific">Elsinoe ampelina</name>
    <dbReference type="NCBI Taxonomy" id="302913"/>
    <lineage>
        <taxon>Eukaryota</taxon>
        <taxon>Fungi</taxon>
        <taxon>Dikarya</taxon>
        <taxon>Ascomycota</taxon>
        <taxon>Pezizomycotina</taxon>
        <taxon>Dothideomycetes</taxon>
        <taxon>Dothideomycetidae</taxon>
        <taxon>Myriangiales</taxon>
        <taxon>Elsinoaceae</taxon>
        <taxon>Elsinoe</taxon>
    </lineage>
</organism>
<dbReference type="Gene3D" id="3.50.4.10">
    <property type="entry name" value="Hepatocyte Growth Factor"/>
    <property type="match status" value="1"/>
</dbReference>
<feature type="signal peptide" evidence="2">
    <location>
        <begin position="1"/>
        <end position="18"/>
    </location>
</feature>
<sequence length="316" mass="32737">MFPFQYAVFAALLGLAWAQSTVNTITQTFVGSNGVTTVPWPPSCTALDTRTSAVYDSNAQELYYFMCGAATNNPGLATFGANTTWRDCFARCDNTAGCTSFSFNNAANGINFGETSGDCVLKAAAPPAFSQTDTLQSTRIGVIRYRFVNTATIGTTTSATTTTSSSSSSSTFPTTTTSITTTTTTGLTATVTATTLSTVYGTTTATSVRTVVSTASVTQTQSVTQSVTQTQSVTGTQTLTTTSLGTATQTQSLTASITTTQSVTGPTQTLTTSVGTASVTTTQSLTAVGTSSTPIDIRLTTLDTERDWADSDLDNN</sequence>
<proteinExistence type="predicted"/>
<feature type="region of interest" description="Disordered" evidence="1">
    <location>
        <begin position="157"/>
        <end position="180"/>
    </location>
</feature>